<gene>
    <name evidence="2" type="ORF">ELH90_04190</name>
</gene>
<evidence type="ECO:0000313" key="3">
    <source>
        <dbReference type="Proteomes" id="UP000292974"/>
    </source>
</evidence>
<proteinExistence type="predicted"/>
<sequence length="521" mass="59189">MHEVIRRPPLPFTPSTRGSLTDLTKKPSQFAVIAPESPRPPEMLSRVSVCEGVPDLTALDQATHEIMLSMAFETDPSMMQEVYSISLKALVRYLGRDIRKEDVSRSIKKLRQITVNFTSEDERRRYEDVRLIDMWREIEDDELTIAYSFPFPIRQLMRRMPRYAHLELAVLGDGLMSTKWGPALYKHLLLASKAKEWQPGWDNDILVQMTADEIVDAVGYPRIDGKFNSTKLVEFVTRTIADLSKVWRFQTIFNAEQDIVRETGRGRLIRYFNFRLRLNPPRPEYTRGGMISEKPGIGAKDAPEYQVASGVWEKAYQLYDKRSSFFGWHANAFRDLWLAALQEALSGEGLTDGYETRHYRGAGLLNAIQQKGATTAAWLFLGEEDRSPDLITIKTRELRLSANVARADRVGSASKRLRKVNGMAVVAAERKAEEAKTAIDIDSPFLTCRKAVLTLGDMPGPRFEVEVETPVYGRKWTGERQFLLTVNAGSNSATFRVNPTADEWEQFVLGFDAVSEGLSYE</sequence>
<feature type="region of interest" description="Disordered" evidence="1">
    <location>
        <begin position="1"/>
        <end position="21"/>
    </location>
</feature>
<comment type="caution">
    <text evidence="2">The sequence shown here is derived from an EMBL/GenBank/DDBJ whole genome shotgun (WGS) entry which is preliminary data.</text>
</comment>
<dbReference type="RefSeq" id="WP_130715851.1">
    <property type="nucleotide sequence ID" value="NZ_SIOP01000001.1"/>
</dbReference>
<name>A0A7M3DQJ8_RHILE</name>
<dbReference type="Proteomes" id="UP000292974">
    <property type="component" value="Unassembled WGS sequence"/>
</dbReference>
<dbReference type="AlphaFoldDB" id="A0A7M3DQJ8"/>
<evidence type="ECO:0000256" key="1">
    <source>
        <dbReference type="SAM" id="MobiDB-lite"/>
    </source>
</evidence>
<evidence type="ECO:0000313" key="2">
    <source>
        <dbReference type="EMBL" id="TAY50963.1"/>
    </source>
</evidence>
<organism evidence="2 3">
    <name type="scientific">Rhizobium leguminosarum</name>
    <dbReference type="NCBI Taxonomy" id="384"/>
    <lineage>
        <taxon>Bacteria</taxon>
        <taxon>Pseudomonadati</taxon>
        <taxon>Pseudomonadota</taxon>
        <taxon>Alphaproteobacteria</taxon>
        <taxon>Hyphomicrobiales</taxon>
        <taxon>Rhizobiaceae</taxon>
        <taxon>Rhizobium/Agrobacterium group</taxon>
        <taxon>Rhizobium</taxon>
    </lineage>
</organism>
<accession>A0A7M3DQJ8</accession>
<reference evidence="2 3" key="1">
    <citation type="submission" date="2019-02" db="EMBL/GenBank/DDBJ databases">
        <title>The genomic architecture of introgression among sibling species of bacteria.</title>
        <authorList>
            <person name="Cavassim M.I.A."/>
            <person name="Moeskjaer S."/>
            <person name="Moslemi C."/>
            <person name="Fields B."/>
            <person name="Bachmann A."/>
            <person name="Vilhjalmsson B."/>
            <person name="Schierup M.H."/>
            <person name="Young J.P.W."/>
            <person name="Andersen S.U."/>
        </authorList>
    </citation>
    <scope>NUCLEOTIDE SEQUENCE [LARGE SCALE GENOMIC DNA]</scope>
    <source>
        <strain evidence="2 3">SM135B</strain>
    </source>
</reference>
<protein>
    <recommendedName>
        <fullName evidence="4">RepB family plasmid replication initiator protein</fullName>
    </recommendedName>
</protein>
<evidence type="ECO:0008006" key="4">
    <source>
        <dbReference type="Google" id="ProtNLM"/>
    </source>
</evidence>
<dbReference type="EMBL" id="SIOP01000001">
    <property type="protein sequence ID" value="TAY50963.1"/>
    <property type="molecule type" value="Genomic_DNA"/>
</dbReference>